<dbReference type="AlphaFoldDB" id="A0A1H1GWD9"/>
<dbReference type="OrthoDB" id="4773544at2"/>
<accession>A0A1H1GWD9</accession>
<dbReference type="Proteomes" id="UP000183053">
    <property type="component" value="Unassembled WGS sequence"/>
</dbReference>
<dbReference type="EMBL" id="FNLF01000002">
    <property type="protein sequence ID" value="SDR17156.1"/>
    <property type="molecule type" value="Genomic_DNA"/>
</dbReference>
<protein>
    <submittedName>
        <fullName evidence="1">Uncharacterized protein</fullName>
    </submittedName>
</protein>
<name>A0A1H1GWD9_9ACTN</name>
<dbReference type="RefSeq" id="WP_068528934.1">
    <property type="nucleotide sequence ID" value="NZ_AP025457.1"/>
</dbReference>
<organism evidence="1 2">
    <name type="scientific">Tsukamurella pulmonis</name>
    <dbReference type="NCBI Taxonomy" id="47312"/>
    <lineage>
        <taxon>Bacteria</taxon>
        <taxon>Bacillati</taxon>
        <taxon>Actinomycetota</taxon>
        <taxon>Actinomycetes</taxon>
        <taxon>Mycobacteriales</taxon>
        <taxon>Tsukamurellaceae</taxon>
        <taxon>Tsukamurella</taxon>
    </lineage>
</organism>
<reference evidence="2" key="1">
    <citation type="submission" date="2016-10" db="EMBL/GenBank/DDBJ databases">
        <authorList>
            <person name="Varghese N."/>
            <person name="Submissions S."/>
        </authorList>
    </citation>
    <scope>NUCLEOTIDE SEQUENCE [LARGE SCALE GENOMIC DNA]</scope>
    <source>
        <strain evidence="2">DSM 44142</strain>
    </source>
</reference>
<proteinExistence type="predicted"/>
<dbReference type="STRING" id="47312.SAMN04489765_3603"/>
<keyword evidence="2" id="KW-1185">Reference proteome</keyword>
<gene>
    <name evidence="1" type="ORF">SAMN04489765_3603</name>
</gene>
<evidence type="ECO:0000313" key="1">
    <source>
        <dbReference type="EMBL" id="SDR17156.1"/>
    </source>
</evidence>
<evidence type="ECO:0000313" key="2">
    <source>
        <dbReference type="Proteomes" id="UP000183053"/>
    </source>
</evidence>
<sequence>MARKPEPPKAPPSISESVNDLVDSVRAAAGKAMDNTGRTVTSVGKLSTIPPDTIELIAELPKVMLAMADMIERANNVIDRVERLTAVADPALNTLDAVLPPLVEVTGKLSEVQRGVNKLPGVSHLRKATGLGSD</sequence>